<dbReference type="Gene3D" id="1.10.357.10">
    <property type="entry name" value="Tetracycline Repressor, domain 2"/>
    <property type="match status" value="1"/>
</dbReference>
<protein>
    <submittedName>
        <fullName evidence="4">TetR/AcrR family transcriptional regulator</fullName>
    </submittedName>
</protein>
<feature type="domain" description="HTH tetR-type" evidence="3">
    <location>
        <begin position="11"/>
        <end position="71"/>
    </location>
</feature>
<dbReference type="SUPFAM" id="SSF46689">
    <property type="entry name" value="Homeodomain-like"/>
    <property type="match status" value="1"/>
</dbReference>
<evidence type="ECO:0000313" key="5">
    <source>
        <dbReference type="Proteomes" id="UP000634529"/>
    </source>
</evidence>
<dbReference type="EMBL" id="JACYTN010000031">
    <property type="protein sequence ID" value="MBD8500920.1"/>
    <property type="molecule type" value="Genomic_DNA"/>
</dbReference>
<sequence>MGTKVRNIRMTSTKQSLIQAFVNLVNEKDFEKITIADLTKGAHVNRATFYAHFNDKYELLDYIVREYISTAIINRTKGEVTFDQQGIAKLVLALCDFYQQPSMNCRSSYIALVVPQLTDKAIIELRAYLLKGLESLCSAEEVAFYAPIFAQVIHESALQWATGKVTLDKEKMAERTAVLVVNGFHSSVSSLS</sequence>
<dbReference type="InterPro" id="IPR009057">
    <property type="entry name" value="Homeodomain-like_sf"/>
</dbReference>
<dbReference type="PANTHER" id="PTHR43479">
    <property type="entry name" value="ACREF/ENVCD OPERON REPRESSOR-RELATED"/>
    <property type="match status" value="1"/>
</dbReference>
<evidence type="ECO:0000259" key="3">
    <source>
        <dbReference type="PROSITE" id="PS50977"/>
    </source>
</evidence>
<dbReference type="PANTHER" id="PTHR43479:SF7">
    <property type="entry name" value="TETR-FAMILY TRANSCRIPTIONAL REGULATOR"/>
    <property type="match status" value="1"/>
</dbReference>
<gene>
    <name evidence="4" type="ORF">IFO66_21770</name>
</gene>
<evidence type="ECO:0000313" key="4">
    <source>
        <dbReference type="EMBL" id="MBD8500920.1"/>
    </source>
</evidence>
<feature type="DNA-binding region" description="H-T-H motif" evidence="2">
    <location>
        <begin position="34"/>
        <end position="53"/>
    </location>
</feature>
<keyword evidence="1 2" id="KW-0238">DNA-binding</keyword>
<accession>A0ABR9B3K6</accession>
<evidence type="ECO:0000256" key="1">
    <source>
        <dbReference type="ARBA" id="ARBA00023125"/>
    </source>
</evidence>
<comment type="caution">
    <text evidence="4">The sequence shown here is derived from an EMBL/GenBank/DDBJ whole genome shotgun (WGS) entry which is preliminary data.</text>
</comment>
<dbReference type="InterPro" id="IPR050624">
    <property type="entry name" value="HTH-type_Tx_Regulator"/>
</dbReference>
<proteinExistence type="predicted"/>
<dbReference type="Proteomes" id="UP000634529">
    <property type="component" value="Unassembled WGS sequence"/>
</dbReference>
<dbReference type="PROSITE" id="PS50977">
    <property type="entry name" value="HTH_TETR_2"/>
    <property type="match status" value="1"/>
</dbReference>
<keyword evidence="5" id="KW-1185">Reference proteome</keyword>
<dbReference type="Pfam" id="PF00440">
    <property type="entry name" value="TetR_N"/>
    <property type="match status" value="1"/>
</dbReference>
<name>A0ABR9B3K6_9BACL</name>
<organism evidence="4 5">
    <name type="scientific">Paenibacillus arenosi</name>
    <dbReference type="NCBI Taxonomy" id="2774142"/>
    <lineage>
        <taxon>Bacteria</taxon>
        <taxon>Bacillati</taxon>
        <taxon>Bacillota</taxon>
        <taxon>Bacilli</taxon>
        <taxon>Bacillales</taxon>
        <taxon>Paenibacillaceae</taxon>
        <taxon>Paenibacillus</taxon>
    </lineage>
</organism>
<reference evidence="4 5" key="1">
    <citation type="submission" date="2020-09" db="EMBL/GenBank/DDBJ databases">
        <title>Paenibacillus sp. CAU 1523 isolated from sand of Haeundae Beach.</title>
        <authorList>
            <person name="Kim W."/>
        </authorList>
    </citation>
    <scope>NUCLEOTIDE SEQUENCE [LARGE SCALE GENOMIC DNA]</scope>
    <source>
        <strain evidence="4 5">CAU 1523</strain>
    </source>
</reference>
<evidence type="ECO:0000256" key="2">
    <source>
        <dbReference type="PROSITE-ProRule" id="PRU00335"/>
    </source>
</evidence>
<dbReference type="InterPro" id="IPR001647">
    <property type="entry name" value="HTH_TetR"/>
</dbReference>